<dbReference type="Proteomes" id="UP000026961">
    <property type="component" value="Chromosome 11"/>
</dbReference>
<organism evidence="2">
    <name type="scientific">Oryza glumipatula</name>
    <dbReference type="NCBI Taxonomy" id="40148"/>
    <lineage>
        <taxon>Eukaryota</taxon>
        <taxon>Viridiplantae</taxon>
        <taxon>Streptophyta</taxon>
        <taxon>Embryophyta</taxon>
        <taxon>Tracheophyta</taxon>
        <taxon>Spermatophyta</taxon>
        <taxon>Magnoliopsida</taxon>
        <taxon>Liliopsida</taxon>
        <taxon>Poales</taxon>
        <taxon>Poaceae</taxon>
        <taxon>BOP clade</taxon>
        <taxon>Oryzoideae</taxon>
        <taxon>Oryzeae</taxon>
        <taxon>Oryzinae</taxon>
        <taxon>Oryza</taxon>
    </lineage>
</organism>
<dbReference type="AlphaFoldDB" id="A0A0E0BGV2"/>
<name>A0A0E0BGV2_9ORYZ</name>
<proteinExistence type="predicted"/>
<reference evidence="2" key="2">
    <citation type="submission" date="2018-05" db="EMBL/GenBank/DDBJ databases">
        <title>OgluRS3 (Oryza glumaepatula Reference Sequence Version 3).</title>
        <authorList>
            <person name="Zhang J."/>
            <person name="Kudrna D."/>
            <person name="Lee S."/>
            <person name="Talag J."/>
            <person name="Welchert J."/>
            <person name="Wing R.A."/>
        </authorList>
    </citation>
    <scope>NUCLEOTIDE SEQUENCE [LARGE SCALE GENOMIC DNA]</scope>
</reference>
<evidence type="ECO:0000313" key="2">
    <source>
        <dbReference type="EnsemblPlants" id="OGLUM11G06900.1"/>
    </source>
</evidence>
<dbReference type="EnsemblPlants" id="OGLUM11G06900.1">
    <property type="protein sequence ID" value="OGLUM11G06900.1"/>
    <property type="gene ID" value="OGLUM11G06900"/>
</dbReference>
<accession>A0A0E0BGV2</accession>
<dbReference type="Gramene" id="OGLUM11G06900.1">
    <property type="protein sequence ID" value="OGLUM11G06900.1"/>
    <property type="gene ID" value="OGLUM11G06900"/>
</dbReference>
<keyword evidence="3" id="KW-1185">Reference proteome</keyword>
<dbReference type="STRING" id="40148.A0A0E0BGV2"/>
<sequence>MESGLNPRGKHRGLGQDSQAEWDPKCTTRLSPRGGPNTSNCRLLQISKSDYNFKFFQFGFYLRYARFKRIEQGFLFAAQF</sequence>
<evidence type="ECO:0000256" key="1">
    <source>
        <dbReference type="SAM" id="MobiDB-lite"/>
    </source>
</evidence>
<evidence type="ECO:0000313" key="3">
    <source>
        <dbReference type="Proteomes" id="UP000026961"/>
    </source>
</evidence>
<feature type="region of interest" description="Disordered" evidence="1">
    <location>
        <begin position="1"/>
        <end position="36"/>
    </location>
</feature>
<dbReference type="HOGENOM" id="CLU_2593670_0_0_1"/>
<protein>
    <submittedName>
        <fullName evidence="2">Uncharacterized protein</fullName>
    </submittedName>
</protein>
<reference evidence="2" key="1">
    <citation type="submission" date="2015-04" db="UniProtKB">
        <authorList>
            <consortium name="EnsemblPlants"/>
        </authorList>
    </citation>
    <scope>IDENTIFICATION</scope>
</reference>